<organism evidence="3 4">
    <name type="scientific">Aminipila terrae</name>
    <dbReference type="NCBI Taxonomy" id="2697030"/>
    <lineage>
        <taxon>Bacteria</taxon>
        <taxon>Bacillati</taxon>
        <taxon>Bacillota</taxon>
        <taxon>Clostridia</taxon>
        <taxon>Peptostreptococcales</taxon>
        <taxon>Anaerovoracaceae</taxon>
        <taxon>Aminipila</taxon>
    </lineage>
</organism>
<sequence>MNEKGTIRIFTVLIMITVLIVSGILASFHSGDKFIFIADSCAYEKGVYVVNDDGENINIINMNLDGRILDKIHEKKIKGSHISTYKYLNIDDNKVYVYKMDKDIVSNRVETEGVYLCNFAKNKLEKEWELPLGDSSAQSNFNIAVRGGTLTYFTVGYDNKQFTAQAVLHKFLKNAKEPEKAAVVNYDLAIGFTDFFYGDNGSIVFTTPKGEIYKAVNPNMVRGNIDENIDKSVNKNKKTDINVEAIADKQMQEPKRKSVKKEIPVYTAVKLYPAEGSDGANSLVNFTSDGKHTLYFMDLKAQGIAALNLSDDSNRIVIDGWNKINADRGIKESDLINVRFTDNSHFTATVNLDKNKGILGVYNNKGMKVFEKAMPGIGGIFKSAAFYFICIMGTMLLVGAFIRIVFMLAGGKFPIVAKVIGLCIPALIAGILLLQGVMNTIYIGQITDNQYKELYLISRQQIESISSELLSEIDLKNPYEQVYYYELRRILTALPSKSTVYEAAQDKKGKRVYDFGYHWLYKLDQGKLVSVFTDQNYIGLPIEYYYDRNTSQMFYDAAKTGKTYRGSFRDAGGEWICLAIPVFDDKGHVTGVMETGTTKNSLEYAVKENTKEINLINFIFLIVLIGLLVLLLLISLAPLKALKESIKAIIHGNLGIQARVKGNDEIAEITQVFNQMSSSIDYHVKELSALNEGYFKFVPAKIFKILRKGSVIDVKLGDQMNSDITILSFNVVDFDKMISSMNSQQMFIFINEIYSRLVPVVSSKDGAVDKFEEAGLVAFYTNNSEQALDTAVSVCQDMEILNGKRLASGLTQIELTSGISFGPAMVGIVGHGKRLAATTVSEHTNLSGFLRKIAPKYCSRILTTATTVNEIQEFDKKFNFRVIGFLHITANNSVEKIIDVFDGDREDIRLLKRQTKVLFERGVELYCQKDFYEARLVFIDILKQFRQDTAAKEYLYRCDCYYQRENSSDVENYIEEY</sequence>
<keyword evidence="4" id="KW-1185">Reference proteome</keyword>
<feature type="transmembrane region" description="Helical" evidence="1">
    <location>
        <begin position="6"/>
        <end position="28"/>
    </location>
</feature>
<evidence type="ECO:0000313" key="3">
    <source>
        <dbReference type="EMBL" id="QHI72601.1"/>
    </source>
</evidence>
<proteinExistence type="predicted"/>
<dbReference type="SMART" id="SM00304">
    <property type="entry name" value="HAMP"/>
    <property type="match status" value="1"/>
</dbReference>
<protein>
    <submittedName>
        <fullName evidence="3">HAMP domain-containing protein</fullName>
    </submittedName>
</protein>
<dbReference type="CDD" id="cd06225">
    <property type="entry name" value="HAMP"/>
    <property type="match status" value="1"/>
</dbReference>
<gene>
    <name evidence="3" type="ORF">Ami3637_09485</name>
</gene>
<dbReference type="SUPFAM" id="SSF55073">
    <property type="entry name" value="Nucleotide cyclase"/>
    <property type="match status" value="1"/>
</dbReference>
<feature type="transmembrane region" description="Helical" evidence="1">
    <location>
        <begin position="384"/>
        <end position="409"/>
    </location>
</feature>
<dbReference type="Pfam" id="PF00672">
    <property type="entry name" value="HAMP"/>
    <property type="match status" value="1"/>
</dbReference>
<dbReference type="SUPFAM" id="SSF158472">
    <property type="entry name" value="HAMP domain-like"/>
    <property type="match status" value="1"/>
</dbReference>
<feature type="transmembrane region" description="Helical" evidence="1">
    <location>
        <begin position="615"/>
        <end position="637"/>
    </location>
</feature>
<dbReference type="Proteomes" id="UP000463883">
    <property type="component" value="Chromosome"/>
</dbReference>
<feature type="transmembrane region" description="Helical" evidence="1">
    <location>
        <begin position="415"/>
        <end position="434"/>
    </location>
</feature>
<evidence type="ECO:0000256" key="1">
    <source>
        <dbReference type="SAM" id="Phobius"/>
    </source>
</evidence>
<keyword evidence="1" id="KW-0812">Transmembrane</keyword>
<dbReference type="InterPro" id="IPR029151">
    <property type="entry name" value="Sensor-like_sf"/>
</dbReference>
<reference evidence="3 4" key="1">
    <citation type="submission" date="2020-01" db="EMBL/GenBank/DDBJ databases">
        <title>Genomic analysis of Aminipila sp. CBA3637.</title>
        <authorList>
            <person name="Kim Y.B."/>
            <person name="Roh S.W."/>
        </authorList>
    </citation>
    <scope>NUCLEOTIDE SEQUENCE [LARGE SCALE GENOMIC DNA]</scope>
    <source>
        <strain evidence="3 4">CBA3637</strain>
    </source>
</reference>
<dbReference type="InterPro" id="IPR029787">
    <property type="entry name" value="Nucleotide_cyclase"/>
</dbReference>
<dbReference type="SUPFAM" id="SSF103190">
    <property type="entry name" value="Sensory domain-like"/>
    <property type="match status" value="1"/>
</dbReference>
<dbReference type="EMBL" id="CP047591">
    <property type="protein sequence ID" value="QHI72601.1"/>
    <property type="molecule type" value="Genomic_DNA"/>
</dbReference>
<dbReference type="Gene3D" id="3.30.70.1230">
    <property type="entry name" value="Nucleotide cyclase"/>
    <property type="match status" value="1"/>
</dbReference>
<dbReference type="KEGG" id="amic:Ami3637_09485"/>
<dbReference type="GO" id="GO:0007165">
    <property type="term" value="P:signal transduction"/>
    <property type="evidence" value="ECO:0007669"/>
    <property type="project" value="InterPro"/>
</dbReference>
<dbReference type="AlphaFoldDB" id="A0A6P1MFT4"/>
<feature type="domain" description="HAMP" evidence="2">
    <location>
        <begin position="633"/>
        <end position="685"/>
    </location>
</feature>
<dbReference type="Gene3D" id="6.10.340.10">
    <property type="match status" value="1"/>
</dbReference>
<keyword evidence="1" id="KW-1133">Transmembrane helix</keyword>
<evidence type="ECO:0000313" key="4">
    <source>
        <dbReference type="Proteomes" id="UP000463883"/>
    </source>
</evidence>
<evidence type="ECO:0000259" key="2">
    <source>
        <dbReference type="PROSITE" id="PS50885"/>
    </source>
</evidence>
<dbReference type="InterPro" id="IPR003660">
    <property type="entry name" value="HAMP_dom"/>
</dbReference>
<dbReference type="GO" id="GO:0016020">
    <property type="term" value="C:membrane"/>
    <property type="evidence" value="ECO:0007669"/>
    <property type="project" value="InterPro"/>
</dbReference>
<accession>A0A6P1MFT4</accession>
<dbReference type="RefSeq" id="WP_162362369.1">
    <property type="nucleotide sequence ID" value="NZ_CP047591.1"/>
</dbReference>
<name>A0A6P1MFT4_9FIRM</name>
<keyword evidence="1" id="KW-0472">Membrane</keyword>
<dbReference type="PROSITE" id="PS50885">
    <property type="entry name" value="HAMP"/>
    <property type="match status" value="1"/>
</dbReference>